<keyword evidence="2" id="KW-1133">Transmembrane helix</keyword>
<dbReference type="RefSeq" id="WP_165883279.1">
    <property type="nucleotide sequence ID" value="NZ_CP035810.1"/>
</dbReference>
<keyword evidence="2" id="KW-0472">Membrane</keyword>
<accession>A0A6G8KW28</accession>
<keyword evidence="2" id="KW-0812">Transmembrane</keyword>
<evidence type="ECO:0000256" key="2">
    <source>
        <dbReference type="SAM" id="Phobius"/>
    </source>
</evidence>
<gene>
    <name evidence="3" type="ORF">EW640_05670</name>
</gene>
<feature type="transmembrane region" description="Helical" evidence="2">
    <location>
        <begin position="49"/>
        <end position="70"/>
    </location>
</feature>
<organism evidence="3 4">
    <name type="scientific">Brevibacterium luteolum</name>
    <dbReference type="NCBI Taxonomy" id="199591"/>
    <lineage>
        <taxon>Bacteria</taxon>
        <taxon>Bacillati</taxon>
        <taxon>Actinomycetota</taxon>
        <taxon>Actinomycetes</taxon>
        <taxon>Micrococcales</taxon>
        <taxon>Brevibacteriaceae</taxon>
        <taxon>Brevibacterium</taxon>
    </lineage>
</organism>
<name>A0A6G8KW28_9MICO</name>
<dbReference type="Proteomes" id="UP000501518">
    <property type="component" value="Chromosome"/>
</dbReference>
<evidence type="ECO:0000256" key="1">
    <source>
        <dbReference type="SAM" id="MobiDB-lite"/>
    </source>
</evidence>
<sequence>MTEDHRGTGSPAGAAGRRTAVADRYGSRSRLPHSRAHATDASGPGRRPWIIAALAAALVVMIGLAAWFAFAPARVPDTPKTVSYDVVDAALTVTRFSIVPDETRDIECAVQATNLQEAVVGFREVTIPARAGTSTSDPVQLDVDIRTTQLAASGHVESCWYVS</sequence>
<dbReference type="Pfam" id="PF14155">
    <property type="entry name" value="DUF4307"/>
    <property type="match status" value="1"/>
</dbReference>
<dbReference type="AlphaFoldDB" id="A0A6G8KW28"/>
<dbReference type="EMBL" id="CP035810">
    <property type="protein sequence ID" value="QIN28821.1"/>
    <property type="molecule type" value="Genomic_DNA"/>
</dbReference>
<reference evidence="3 4" key="1">
    <citation type="submission" date="2019-02" db="EMBL/GenBank/DDBJ databases">
        <title>Complete Genome Sequence and Methylome Analysis of Brevibacterium luteolum NEB1784.</title>
        <authorList>
            <person name="Fomenkov A."/>
            <person name="Roberts R.J."/>
        </authorList>
    </citation>
    <scope>NUCLEOTIDE SEQUENCE [LARGE SCALE GENOMIC DNA]</scope>
    <source>
        <strain evidence="3 4">NEB1784</strain>
    </source>
</reference>
<dbReference type="KEGG" id="blut:EW640_05670"/>
<evidence type="ECO:0000313" key="3">
    <source>
        <dbReference type="EMBL" id="QIN28821.1"/>
    </source>
</evidence>
<evidence type="ECO:0000313" key="4">
    <source>
        <dbReference type="Proteomes" id="UP000501518"/>
    </source>
</evidence>
<protein>
    <submittedName>
        <fullName evidence="3">DUF4307 domain-containing protein</fullName>
    </submittedName>
</protein>
<proteinExistence type="predicted"/>
<dbReference type="InterPro" id="IPR025443">
    <property type="entry name" value="DUF4307"/>
</dbReference>
<feature type="region of interest" description="Disordered" evidence="1">
    <location>
        <begin position="1"/>
        <end position="43"/>
    </location>
</feature>